<comment type="subcellular location">
    <subcellularLocation>
        <location evidence="5">Cytoplasm</location>
        <location evidence="5">Cytoskeleton</location>
        <location evidence="5">Microtubule organizing center</location>
    </subcellularLocation>
</comment>
<keyword evidence="3 5" id="KW-0493">Microtubule</keyword>
<dbReference type="GO" id="GO:0005874">
    <property type="term" value="C:microtubule"/>
    <property type="evidence" value="ECO:0007669"/>
    <property type="project" value="UniProtKB-KW"/>
</dbReference>
<feature type="domain" description="Gamma tubulin complex component protein N-terminal" evidence="9">
    <location>
        <begin position="224"/>
        <end position="535"/>
    </location>
</feature>
<evidence type="ECO:0000313" key="10">
    <source>
        <dbReference type="EMBL" id="KAF2279865.1"/>
    </source>
</evidence>
<dbReference type="Pfam" id="PF14609">
    <property type="entry name" value="GCP5-Mod21_N"/>
    <property type="match status" value="1"/>
</dbReference>
<dbReference type="GO" id="GO:0051321">
    <property type="term" value="P:meiotic cell cycle"/>
    <property type="evidence" value="ECO:0007669"/>
    <property type="project" value="TreeGrafter"/>
</dbReference>
<feature type="compositionally biased region" description="Acidic residues" evidence="6">
    <location>
        <begin position="809"/>
        <end position="825"/>
    </location>
</feature>
<feature type="region of interest" description="Disordered" evidence="6">
    <location>
        <begin position="807"/>
        <end position="842"/>
    </location>
</feature>
<dbReference type="GeneID" id="54549884"/>
<evidence type="ECO:0000256" key="6">
    <source>
        <dbReference type="SAM" id="MobiDB-lite"/>
    </source>
</evidence>
<dbReference type="PANTHER" id="PTHR19302:SF33">
    <property type="entry name" value="GAMMA-TUBULIN COMPLEX COMPONENT 5"/>
    <property type="match status" value="1"/>
</dbReference>
<dbReference type="InterPro" id="IPR007259">
    <property type="entry name" value="GCP"/>
</dbReference>
<protein>
    <recommendedName>
        <fullName evidence="5">Spindle pole body component</fullName>
    </recommendedName>
</protein>
<dbReference type="GO" id="GO:0000278">
    <property type="term" value="P:mitotic cell cycle"/>
    <property type="evidence" value="ECO:0007669"/>
    <property type="project" value="TreeGrafter"/>
</dbReference>
<dbReference type="GO" id="GO:0000930">
    <property type="term" value="C:gamma-tubulin complex"/>
    <property type="evidence" value="ECO:0007669"/>
    <property type="project" value="TreeGrafter"/>
</dbReference>
<feature type="compositionally biased region" description="Basic residues" evidence="6">
    <location>
        <begin position="783"/>
        <end position="794"/>
    </location>
</feature>
<evidence type="ECO:0000256" key="3">
    <source>
        <dbReference type="ARBA" id="ARBA00022701"/>
    </source>
</evidence>
<dbReference type="GO" id="GO:0007020">
    <property type="term" value="P:microtubule nucleation"/>
    <property type="evidence" value="ECO:0007669"/>
    <property type="project" value="InterPro"/>
</dbReference>
<keyword evidence="11" id="KW-1185">Reference proteome</keyword>
<reference evidence="10" key="1">
    <citation type="journal article" date="2020" name="Stud. Mycol.">
        <title>101 Dothideomycetes genomes: a test case for predicting lifestyles and emergence of pathogens.</title>
        <authorList>
            <person name="Haridas S."/>
            <person name="Albert R."/>
            <person name="Binder M."/>
            <person name="Bloem J."/>
            <person name="Labutti K."/>
            <person name="Salamov A."/>
            <person name="Andreopoulos B."/>
            <person name="Baker S."/>
            <person name="Barry K."/>
            <person name="Bills G."/>
            <person name="Bluhm B."/>
            <person name="Cannon C."/>
            <person name="Castanera R."/>
            <person name="Culley D."/>
            <person name="Daum C."/>
            <person name="Ezra D."/>
            <person name="Gonzalez J."/>
            <person name="Henrissat B."/>
            <person name="Kuo A."/>
            <person name="Liang C."/>
            <person name="Lipzen A."/>
            <person name="Lutzoni F."/>
            <person name="Magnuson J."/>
            <person name="Mondo S."/>
            <person name="Nolan M."/>
            <person name="Ohm R."/>
            <person name="Pangilinan J."/>
            <person name="Park H.-J."/>
            <person name="Ramirez L."/>
            <person name="Alfaro M."/>
            <person name="Sun H."/>
            <person name="Tritt A."/>
            <person name="Yoshinaga Y."/>
            <person name="Zwiers L.-H."/>
            <person name="Turgeon B."/>
            <person name="Goodwin S."/>
            <person name="Spatafora J."/>
            <person name="Crous P."/>
            <person name="Grigoriev I."/>
        </authorList>
    </citation>
    <scope>NUCLEOTIDE SEQUENCE</scope>
    <source>
        <strain evidence="10">CBS 379.55</strain>
    </source>
</reference>
<dbReference type="GO" id="GO:0051011">
    <property type="term" value="F:microtubule minus-end binding"/>
    <property type="evidence" value="ECO:0007669"/>
    <property type="project" value="TreeGrafter"/>
</dbReference>
<feature type="domain" description="Gamma tubulin complex component C-terminal" evidence="7">
    <location>
        <begin position="603"/>
        <end position="772"/>
    </location>
</feature>
<dbReference type="Gene3D" id="1.20.120.1900">
    <property type="entry name" value="Gamma-tubulin complex, C-terminal domain"/>
    <property type="match status" value="1"/>
</dbReference>
<keyword evidence="2 5" id="KW-0963">Cytoplasm</keyword>
<dbReference type="GO" id="GO:0043015">
    <property type="term" value="F:gamma-tubulin binding"/>
    <property type="evidence" value="ECO:0007669"/>
    <property type="project" value="InterPro"/>
</dbReference>
<dbReference type="GO" id="GO:0031122">
    <property type="term" value="P:cytoplasmic microtubule organization"/>
    <property type="evidence" value="ECO:0007669"/>
    <property type="project" value="TreeGrafter"/>
</dbReference>
<dbReference type="Proteomes" id="UP000800097">
    <property type="component" value="Unassembled WGS sequence"/>
</dbReference>
<organism evidence="10 11">
    <name type="scientific">Westerdykella ornata</name>
    <dbReference type="NCBI Taxonomy" id="318751"/>
    <lineage>
        <taxon>Eukaryota</taxon>
        <taxon>Fungi</taxon>
        <taxon>Dikarya</taxon>
        <taxon>Ascomycota</taxon>
        <taxon>Pezizomycotina</taxon>
        <taxon>Dothideomycetes</taxon>
        <taxon>Pleosporomycetidae</taxon>
        <taxon>Pleosporales</taxon>
        <taxon>Sporormiaceae</taxon>
        <taxon>Westerdykella</taxon>
    </lineage>
</organism>
<proteinExistence type="inferred from homology"/>
<evidence type="ECO:0000256" key="5">
    <source>
        <dbReference type="RuleBase" id="RU363050"/>
    </source>
</evidence>
<dbReference type="OrthoDB" id="66546at2759"/>
<dbReference type="PANTHER" id="PTHR19302">
    <property type="entry name" value="GAMMA TUBULIN COMPLEX PROTEIN"/>
    <property type="match status" value="1"/>
</dbReference>
<dbReference type="AlphaFoldDB" id="A0A6A6JUD9"/>
<evidence type="ECO:0000256" key="4">
    <source>
        <dbReference type="ARBA" id="ARBA00023212"/>
    </source>
</evidence>
<dbReference type="InterPro" id="IPR059169">
    <property type="entry name" value="GCP5_N_ext"/>
</dbReference>
<dbReference type="InterPro" id="IPR041470">
    <property type="entry name" value="GCP_N"/>
</dbReference>
<dbReference type="CDD" id="cd22572">
    <property type="entry name" value="GCP5_NTD"/>
    <property type="match status" value="1"/>
</dbReference>
<feature type="region of interest" description="Disordered" evidence="6">
    <location>
        <begin position="771"/>
        <end position="794"/>
    </location>
</feature>
<keyword evidence="4 5" id="KW-0206">Cytoskeleton</keyword>
<name>A0A6A6JUD9_WESOR</name>
<gene>
    <name evidence="10" type="ORF">EI97DRAFT_410650</name>
</gene>
<dbReference type="GO" id="GO:0000922">
    <property type="term" value="C:spindle pole"/>
    <property type="evidence" value="ECO:0007669"/>
    <property type="project" value="InterPro"/>
</dbReference>
<evidence type="ECO:0000313" key="11">
    <source>
        <dbReference type="Proteomes" id="UP000800097"/>
    </source>
</evidence>
<evidence type="ECO:0000256" key="1">
    <source>
        <dbReference type="ARBA" id="ARBA00010337"/>
    </source>
</evidence>
<dbReference type="InterPro" id="IPR042241">
    <property type="entry name" value="GCP_C_sf"/>
</dbReference>
<dbReference type="InterPro" id="IPR040457">
    <property type="entry name" value="GCP_C"/>
</dbReference>
<dbReference type="GO" id="GO:0005816">
    <property type="term" value="C:spindle pole body"/>
    <property type="evidence" value="ECO:0007669"/>
    <property type="project" value="UniProtKB-ARBA"/>
</dbReference>
<dbReference type="Pfam" id="PF17681">
    <property type="entry name" value="GCP_N_terminal"/>
    <property type="match status" value="1"/>
</dbReference>
<evidence type="ECO:0000256" key="2">
    <source>
        <dbReference type="ARBA" id="ARBA00022490"/>
    </source>
</evidence>
<accession>A0A6A6JUD9</accession>
<dbReference type="InterPro" id="IPR032797">
    <property type="entry name" value="Mod21_N"/>
</dbReference>
<dbReference type="RefSeq" id="XP_033657404.1">
    <property type="nucleotide sequence ID" value="XM_033796709.1"/>
</dbReference>
<sequence>MAQNVRIAALTDELIQAIVGFNPETNKRAYKHARDIAAKGLRAHQYNRTNQFEVQRAFEGLDEKFRVQNRDDLANALRSRLNELKGVRNKWIPEYLSLLLQLADRPTENSEVAALELLRPPTPPPPLTWEEILRDDSYSDEEIWRDIDYAAESSEEEGIIKRVEKKKRKESPPSSIDEGDAYSLDSYVIPIDRQLLDDITKAQYWKAQPHAETGEIEITELQAIRETLFMLAGLRTSLYVSDTSHGNVRVNQRYTFSHAIPKTINHLLAQFATIGRDLNRLRQWTRRPSSLPLVQTFEAAVRRRLTDYDRSLASLQQEYLTPKESKAVSLLALHTSIQELSAPLLRLSQLVSDVEPQLLVNPFAHLETLFQQISLAQTTLEINIFDYFSDLFFECLQTYLKPIRKWMEAGELGSNDETFFVFENDSGSESSSLWHDRYVLRRGKGNALRSPAFLEPAAMKIFNSGKSVVFLKELGIYDDMTRSGEAEPRLDRVTVCRTAGLPLSPFSELFQAAFDGWINSKYSLASTVLRSYLFEQCGLLRVLENFHIIYLGVNGAVFQDLANAIFERMDSKRRGWNDRFLLTEMARGVFGSVLGRAATDGIIVRSVRTRTQTRSVKGLATLSIDYALPWSIANIIQRSSLPIYQQILTLLLQTYRAKYLLQALDTRAMDNLDPKHRNKSFRLRNQLLVFTDLLRSYLTETIIARGHAEMLAAMSKAADIDEMAGIHVKFLARLQEQALLSENLKMIHGAVISVLDLAVLFHDAHERRTREGGLALKQSQVHNGKKTVKTKTKPKLKKRKSIIPALVETLDDDSPTEAEEVEESEDRPSNPMPSKPPSFEGDLCTVDKELGRLLPFLRDGLRNIGRVGGEPAWEMLAERLEWGNGKAGEGALP</sequence>
<dbReference type="Pfam" id="PF04130">
    <property type="entry name" value="GCP_C_terminal"/>
    <property type="match status" value="1"/>
</dbReference>
<evidence type="ECO:0000259" key="9">
    <source>
        <dbReference type="Pfam" id="PF17681"/>
    </source>
</evidence>
<comment type="similarity">
    <text evidence="1 5">Belongs to the TUBGCP family.</text>
</comment>
<evidence type="ECO:0000259" key="7">
    <source>
        <dbReference type="Pfam" id="PF04130"/>
    </source>
</evidence>
<dbReference type="GO" id="GO:0051225">
    <property type="term" value="P:spindle assembly"/>
    <property type="evidence" value="ECO:0007669"/>
    <property type="project" value="TreeGrafter"/>
</dbReference>
<feature type="domain" description="Gamma-Tubulin ring complex non-core subunit mod21 N-terminal" evidence="8">
    <location>
        <begin position="67"/>
        <end position="155"/>
    </location>
</feature>
<dbReference type="EMBL" id="ML986485">
    <property type="protein sequence ID" value="KAF2279865.1"/>
    <property type="molecule type" value="Genomic_DNA"/>
</dbReference>
<evidence type="ECO:0000259" key="8">
    <source>
        <dbReference type="Pfam" id="PF14609"/>
    </source>
</evidence>